<reference evidence="3 4" key="1">
    <citation type="journal article" date="2014" name="PLoS Genet.">
        <title>Analysis of the Phlebiopsis gigantea genome, transcriptome and secretome provides insight into its pioneer colonization strategies of wood.</title>
        <authorList>
            <person name="Hori C."/>
            <person name="Ishida T."/>
            <person name="Igarashi K."/>
            <person name="Samejima M."/>
            <person name="Suzuki H."/>
            <person name="Master E."/>
            <person name="Ferreira P."/>
            <person name="Ruiz-Duenas F.J."/>
            <person name="Held B."/>
            <person name="Canessa P."/>
            <person name="Larrondo L.F."/>
            <person name="Schmoll M."/>
            <person name="Druzhinina I.S."/>
            <person name="Kubicek C.P."/>
            <person name="Gaskell J.A."/>
            <person name="Kersten P."/>
            <person name="St John F."/>
            <person name="Glasner J."/>
            <person name="Sabat G."/>
            <person name="Splinter BonDurant S."/>
            <person name="Syed K."/>
            <person name="Yadav J."/>
            <person name="Mgbeahuruike A.C."/>
            <person name="Kovalchuk A."/>
            <person name="Asiegbu F.O."/>
            <person name="Lackner G."/>
            <person name="Hoffmeister D."/>
            <person name="Rencoret J."/>
            <person name="Gutierrez A."/>
            <person name="Sun H."/>
            <person name="Lindquist E."/>
            <person name="Barry K."/>
            <person name="Riley R."/>
            <person name="Grigoriev I.V."/>
            <person name="Henrissat B."/>
            <person name="Kues U."/>
            <person name="Berka R.M."/>
            <person name="Martinez A.T."/>
            <person name="Covert S.F."/>
            <person name="Blanchette R.A."/>
            <person name="Cullen D."/>
        </authorList>
    </citation>
    <scope>NUCLEOTIDE SEQUENCE [LARGE SCALE GENOMIC DNA]</scope>
    <source>
        <strain evidence="3 4">11061_1 CR5-6</strain>
    </source>
</reference>
<proteinExistence type="predicted"/>
<organism evidence="3 4">
    <name type="scientific">Phlebiopsis gigantea (strain 11061_1 CR5-6)</name>
    <name type="common">White-rot fungus</name>
    <name type="synonym">Peniophora gigantea</name>
    <dbReference type="NCBI Taxonomy" id="745531"/>
    <lineage>
        <taxon>Eukaryota</taxon>
        <taxon>Fungi</taxon>
        <taxon>Dikarya</taxon>
        <taxon>Basidiomycota</taxon>
        <taxon>Agaricomycotina</taxon>
        <taxon>Agaricomycetes</taxon>
        <taxon>Polyporales</taxon>
        <taxon>Phanerochaetaceae</taxon>
        <taxon>Phlebiopsis</taxon>
    </lineage>
</organism>
<keyword evidence="2" id="KW-1133">Transmembrane helix</keyword>
<name>A0A0C3S8E8_PHLG1</name>
<dbReference type="Proteomes" id="UP000053257">
    <property type="component" value="Unassembled WGS sequence"/>
</dbReference>
<evidence type="ECO:0000256" key="1">
    <source>
        <dbReference type="SAM" id="MobiDB-lite"/>
    </source>
</evidence>
<evidence type="ECO:0000313" key="4">
    <source>
        <dbReference type="Proteomes" id="UP000053257"/>
    </source>
</evidence>
<dbReference type="AlphaFoldDB" id="A0A0C3S8E8"/>
<keyword evidence="4" id="KW-1185">Reference proteome</keyword>
<feature type="transmembrane region" description="Helical" evidence="2">
    <location>
        <begin position="28"/>
        <end position="50"/>
    </location>
</feature>
<dbReference type="EMBL" id="KN840499">
    <property type="protein sequence ID" value="KIP07337.1"/>
    <property type="molecule type" value="Genomic_DNA"/>
</dbReference>
<sequence>MAPPSTSYPSGMHVSDSTKRLSTRPLDVLFFVGLGVISALISWFSVYLSIKIHVMLRHNPGLYGRAMGRWNPLLCCMQRRAGVAQVRLPVRENASIPEWTVSYEPFVQSPEPSAPSTPDEPFPGPRGLGIDFGDTDPSAKVESSSSLSLVPHLVTAEASNQQCHNSELDTVAESAQTANPY</sequence>
<protein>
    <submittedName>
        <fullName evidence="3">Uncharacterized protein</fullName>
    </submittedName>
</protein>
<evidence type="ECO:0000256" key="2">
    <source>
        <dbReference type="SAM" id="Phobius"/>
    </source>
</evidence>
<dbReference type="HOGENOM" id="CLU_1489524_0_0_1"/>
<evidence type="ECO:0000313" key="3">
    <source>
        <dbReference type="EMBL" id="KIP07337.1"/>
    </source>
</evidence>
<keyword evidence="2" id="KW-0812">Transmembrane</keyword>
<accession>A0A0C3S8E8</accession>
<keyword evidence="2" id="KW-0472">Membrane</keyword>
<feature type="region of interest" description="Disordered" evidence="1">
    <location>
        <begin position="107"/>
        <end position="146"/>
    </location>
</feature>
<dbReference type="OrthoDB" id="10555870at2759"/>
<feature type="region of interest" description="Disordered" evidence="1">
    <location>
        <begin position="158"/>
        <end position="181"/>
    </location>
</feature>
<feature type="compositionally biased region" description="Pro residues" evidence="1">
    <location>
        <begin position="112"/>
        <end position="124"/>
    </location>
</feature>
<gene>
    <name evidence="3" type="ORF">PHLGIDRAFT_424215</name>
</gene>